<dbReference type="EMBL" id="MK419956">
    <property type="protein sequence ID" value="QEI03610.1"/>
    <property type="molecule type" value="Genomic_DNA"/>
</dbReference>
<proteinExistence type="predicted"/>
<sequence>MVFIQLDIDILYRSCKLCSNRNRLIITKCSSDKFLNFITNPENELIDQQVKDTYGTYTNIDVYKALMGIYTGKYYYLGVFVREDDVLNQDGTHNIGLYKFIRKLTRSRMNNILNNMIRKVVGSQYNSAEFLLSLMFNLAYIERWLVLKDLPNDLRLPQLFLSANLEATKIYDRLIKCYQEKTSRIDYDVIKFICTWHERLQDCVLKLPILKDDYDLLKTIIMFMLNENDLSMFK</sequence>
<reference evidence="1" key="1">
    <citation type="submission" date="2019-01" db="EMBL/GenBank/DDBJ databases">
        <authorList>
            <person name="Trentin L.B."/>
            <person name="Santos E.R."/>
            <person name="Silva L.A."/>
            <person name="Sosa-Gomez D.R."/>
            <person name="Ribeiro B.M."/>
            <person name="Ardisson-Araujo D.M.P."/>
        </authorList>
    </citation>
    <scope>NUCLEOTIDE SEQUENCE</scope>
    <source>
        <strain evidence="1">VPN54</strain>
    </source>
</reference>
<name>A0AAE6M7H9_9ABAC</name>
<evidence type="ECO:0000313" key="2">
    <source>
        <dbReference type="Proteomes" id="UP000830719"/>
    </source>
</evidence>
<protein>
    <submittedName>
        <fullName evidence="1">HE65</fullName>
    </submittedName>
</protein>
<organism evidence="1 2">
    <name type="scientific">Rachiplusia nu nucleopolyhedrovirus</name>
    <dbReference type="NCBI Taxonomy" id="2605775"/>
    <lineage>
        <taxon>Viruses</taxon>
        <taxon>Viruses incertae sedis</taxon>
        <taxon>Naldaviricetes</taxon>
        <taxon>Lefavirales</taxon>
        <taxon>Baculoviridae</taxon>
        <taxon>Alphabaculovirus</taxon>
        <taxon>Alphabaculovirus ranus</taxon>
    </lineage>
</organism>
<dbReference type="Proteomes" id="UP000830719">
    <property type="component" value="Segment"/>
</dbReference>
<gene>
    <name evidence="1" type="primary">he65</name>
</gene>
<dbReference type="KEGG" id="vg:80538112"/>
<dbReference type="RefSeq" id="YP_010799653.1">
    <property type="nucleotide sequence ID" value="NC_076682.1"/>
</dbReference>
<accession>A0AAE6M7H9</accession>
<keyword evidence="2" id="KW-1185">Reference proteome</keyword>
<evidence type="ECO:0000313" key="1">
    <source>
        <dbReference type="EMBL" id="QEI03610.1"/>
    </source>
</evidence>
<dbReference type="GeneID" id="80538112"/>